<keyword evidence="4" id="KW-1185">Reference proteome</keyword>
<evidence type="ECO:0000313" key="4">
    <source>
        <dbReference type="Proteomes" id="UP000027222"/>
    </source>
</evidence>
<dbReference type="EMBL" id="KL142387">
    <property type="protein sequence ID" value="KDR72824.1"/>
    <property type="molecule type" value="Genomic_DNA"/>
</dbReference>
<evidence type="ECO:0000313" key="3">
    <source>
        <dbReference type="EMBL" id="KDR72824.1"/>
    </source>
</evidence>
<reference evidence="4" key="1">
    <citation type="journal article" date="2014" name="Proc. Natl. Acad. Sci. U.S.A.">
        <title>Extensive sampling of basidiomycete genomes demonstrates inadequacy of the white-rot/brown-rot paradigm for wood decay fungi.</title>
        <authorList>
            <person name="Riley R."/>
            <person name="Salamov A.A."/>
            <person name="Brown D.W."/>
            <person name="Nagy L.G."/>
            <person name="Floudas D."/>
            <person name="Held B.W."/>
            <person name="Levasseur A."/>
            <person name="Lombard V."/>
            <person name="Morin E."/>
            <person name="Otillar R."/>
            <person name="Lindquist E.A."/>
            <person name="Sun H."/>
            <person name="LaButti K.M."/>
            <person name="Schmutz J."/>
            <person name="Jabbour D."/>
            <person name="Luo H."/>
            <person name="Baker S.E."/>
            <person name="Pisabarro A.G."/>
            <person name="Walton J.D."/>
            <person name="Blanchette R.A."/>
            <person name="Henrissat B."/>
            <person name="Martin F."/>
            <person name="Cullen D."/>
            <person name="Hibbett D.S."/>
            <person name="Grigoriev I.V."/>
        </authorList>
    </citation>
    <scope>NUCLEOTIDE SEQUENCE [LARGE SCALE GENOMIC DNA]</scope>
    <source>
        <strain evidence="4">CBS 339.88</strain>
    </source>
</reference>
<feature type="region of interest" description="Disordered" evidence="2">
    <location>
        <begin position="63"/>
        <end position="85"/>
    </location>
</feature>
<protein>
    <submittedName>
        <fullName evidence="3">Uncharacterized protein</fullName>
    </submittedName>
</protein>
<gene>
    <name evidence="3" type="ORF">GALMADRAFT_142554</name>
</gene>
<evidence type="ECO:0000256" key="2">
    <source>
        <dbReference type="SAM" id="MobiDB-lite"/>
    </source>
</evidence>
<name>A0A067SYP7_GALM3</name>
<dbReference type="HOGENOM" id="CLU_847424_0_0_1"/>
<keyword evidence="1" id="KW-0175">Coiled coil</keyword>
<organism evidence="3 4">
    <name type="scientific">Galerina marginata (strain CBS 339.88)</name>
    <dbReference type="NCBI Taxonomy" id="685588"/>
    <lineage>
        <taxon>Eukaryota</taxon>
        <taxon>Fungi</taxon>
        <taxon>Dikarya</taxon>
        <taxon>Basidiomycota</taxon>
        <taxon>Agaricomycotina</taxon>
        <taxon>Agaricomycetes</taxon>
        <taxon>Agaricomycetidae</taxon>
        <taxon>Agaricales</taxon>
        <taxon>Agaricineae</taxon>
        <taxon>Strophariaceae</taxon>
        <taxon>Galerina</taxon>
    </lineage>
</organism>
<evidence type="ECO:0000256" key="1">
    <source>
        <dbReference type="SAM" id="Coils"/>
    </source>
</evidence>
<proteinExistence type="predicted"/>
<accession>A0A067SYP7</accession>
<dbReference type="Proteomes" id="UP000027222">
    <property type="component" value="Unassembled WGS sequence"/>
</dbReference>
<dbReference type="AlphaFoldDB" id="A0A067SYP7"/>
<sequence>MTLESPRCVPSCTPLSSKVNAVYEGATSRPIPAAELRQLNIPVRNMDSLPGCILVVPKAECTRDPRTRPGASEYQHPNGSPHYSHPAAQIAASAEAISKLHADIGERIKAIYQLQSDQQTREATIRQRDLEEQCRKAEEKCDRLHEQLISGVKIRSEERGRWEQERKELLRRIEEHTQEISNASNFRVDPSLEKDLTELRETLQKERNERHLERKNSSDEILRYQKRNSALEEKLKTWEVECKKISEALEKERKEELEKAMAKKDLNRRACIFEQEKKERMWQEERLTMQAQLKQERKARLGLTAALSLQHGEELGRKECTRKRKRID</sequence>
<feature type="coiled-coil region" evidence="1">
    <location>
        <begin position="120"/>
        <end position="255"/>
    </location>
</feature>